<dbReference type="GO" id="GO:0005524">
    <property type="term" value="F:ATP binding"/>
    <property type="evidence" value="ECO:0007669"/>
    <property type="project" value="InterPro"/>
</dbReference>
<evidence type="ECO:0000256" key="3">
    <source>
        <dbReference type="ARBA" id="ARBA00023029"/>
    </source>
</evidence>
<dbReference type="GO" id="GO:0003677">
    <property type="term" value="F:DNA binding"/>
    <property type="evidence" value="ECO:0007669"/>
    <property type="project" value="UniProtKB-UniRule"/>
</dbReference>
<comment type="similarity">
    <text evidence="2">Belongs to the type II topoisomerase GyrA/ParC subunit family.</text>
</comment>
<dbReference type="GO" id="GO:0009330">
    <property type="term" value="C:DNA topoisomerase type II (double strand cut, ATP-hydrolyzing) complex"/>
    <property type="evidence" value="ECO:0007669"/>
    <property type="project" value="TreeGrafter"/>
</dbReference>
<evidence type="ECO:0000256" key="2">
    <source>
        <dbReference type="ARBA" id="ARBA00008263"/>
    </source>
</evidence>
<dbReference type="SMART" id="SM00434">
    <property type="entry name" value="TOP4c"/>
    <property type="match status" value="1"/>
</dbReference>
<organism evidence="9 10">
    <name type="scientific">Akkermansia glycaniphila</name>
    <dbReference type="NCBI Taxonomy" id="1679444"/>
    <lineage>
        <taxon>Bacteria</taxon>
        <taxon>Pseudomonadati</taxon>
        <taxon>Verrucomicrobiota</taxon>
        <taxon>Verrucomicrobiia</taxon>
        <taxon>Verrucomicrobiales</taxon>
        <taxon>Akkermansiaceae</taxon>
        <taxon>Akkermansia</taxon>
    </lineage>
</organism>
<dbReference type="GO" id="GO:0005737">
    <property type="term" value="C:cytoplasm"/>
    <property type="evidence" value="ECO:0007669"/>
    <property type="project" value="TreeGrafter"/>
</dbReference>
<dbReference type="NCBIfam" id="NF009397">
    <property type="entry name" value="PRK12758.1"/>
    <property type="match status" value="1"/>
</dbReference>
<dbReference type="InterPro" id="IPR013757">
    <property type="entry name" value="Topo_IIA_A_a_sf"/>
</dbReference>
<keyword evidence="3 6" id="KW-0799">Topoisomerase</keyword>
<evidence type="ECO:0000256" key="6">
    <source>
        <dbReference type="PROSITE-ProRule" id="PRU01384"/>
    </source>
</evidence>
<dbReference type="SUPFAM" id="SSF56719">
    <property type="entry name" value="Type II DNA topoisomerase"/>
    <property type="match status" value="1"/>
</dbReference>
<reference evidence="10" key="1">
    <citation type="submission" date="2016-09" db="EMBL/GenBank/DDBJ databases">
        <authorList>
            <person name="Koehorst J."/>
        </authorList>
    </citation>
    <scope>NUCLEOTIDE SEQUENCE [LARGE SCALE GENOMIC DNA]</scope>
</reference>
<feature type="compositionally biased region" description="Low complexity" evidence="7">
    <location>
        <begin position="662"/>
        <end position="677"/>
    </location>
</feature>
<dbReference type="InterPro" id="IPR013760">
    <property type="entry name" value="Topo_IIA-like_dom_sf"/>
</dbReference>
<keyword evidence="5 6" id="KW-0413">Isomerase</keyword>
<dbReference type="Pfam" id="PF00521">
    <property type="entry name" value="DNA_topoisoIV"/>
    <property type="match status" value="1"/>
</dbReference>
<evidence type="ECO:0000256" key="1">
    <source>
        <dbReference type="ARBA" id="ARBA00000185"/>
    </source>
</evidence>
<evidence type="ECO:0000256" key="4">
    <source>
        <dbReference type="ARBA" id="ARBA00023125"/>
    </source>
</evidence>
<dbReference type="Gene3D" id="3.90.199.10">
    <property type="entry name" value="Topoisomerase II, domain 5"/>
    <property type="match status" value="1"/>
</dbReference>
<accession>A0A1H6KM85</accession>
<dbReference type="EMBL" id="LT629973">
    <property type="protein sequence ID" value="SEH76624.1"/>
    <property type="molecule type" value="Genomic_DNA"/>
</dbReference>
<feature type="domain" description="Topo IIA-type catalytic" evidence="8">
    <location>
        <begin position="19"/>
        <end position="417"/>
    </location>
</feature>
<dbReference type="PROSITE" id="PS52040">
    <property type="entry name" value="TOPO_IIA"/>
    <property type="match status" value="1"/>
</dbReference>
<evidence type="ECO:0000313" key="9">
    <source>
        <dbReference type="EMBL" id="SEH76624.1"/>
    </source>
</evidence>
<dbReference type="OrthoDB" id="9806486at2"/>
<dbReference type="NCBIfam" id="NF007209">
    <property type="entry name" value="PRK09631.1"/>
    <property type="match status" value="1"/>
</dbReference>
<dbReference type="PANTHER" id="PTHR43493">
    <property type="entry name" value="DNA GYRASE/TOPOISOMERASE SUBUNIT A"/>
    <property type="match status" value="1"/>
</dbReference>
<keyword evidence="10" id="KW-1185">Reference proteome</keyword>
<proteinExistence type="inferred from homology"/>
<evidence type="ECO:0000256" key="7">
    <source>
        <dbReference type="SAM" id="MobiDB-lite"/>
    </source>
</evidence>
<sequence>MYGDYYLEYASYVILERAVPHVNDGLKPVQRRILHSMDRMDDGRFNKVANIVGDTMKYHPHGDASIYSALVALGQKDLLVDTQGNWGNILTGDQAAAARYIEARLSKFAKEVVFSPKITEWKLSYDGRNKEPVTLPVKFPLLLAQGAFGIAVGLSCLILPHNFNELVTAAVACLRGEPFDLYPDFPTGGLLDVSDYRDGENGGRVRCRARIVEESKKLLRITEIPFGSTTDSVIQSIVAAVDKGKIKIAKIEDNTAANADILVHLAPGMDGEQVTKALYAFTECQVSLSPKACVILDQRPSFMGVSEILKHNVATTKEVLRLELECKLAELQRAWQDASLEKIFIVNRIYKVLEESESWEESLDTITERLQPFIQDLILPVTREDVIRLTEIKLKRIAKYEVFDSDRHIESLAKEIEQTKKNLNQLTKFTIRWFEAIGKKYGEAFPRRTELAEFDAVSRAAVAVENETLYVDEEGFAGYGVKKGEPVCKCSTLSDVITIDPNGVLMVRRIQEKFYVGKKLLYINVLRPDADPVFNMMYRDGREGNLYAKRFRLGGFTRDKEYQLTQGTKGSRVFFFSVHATEEESAALSVNVHIKYQLRNMKRPIPYHFSKLRVKGRAVLGNIVTKNGVERVARMMNAAEPEAKPVGEPTVSPVVPEESGEAIEAGEVAVPPAAAGSEAEDNLQQGALFD</sequence>
<evidence type="ECO:0000259" key="8">
    <source>
        <dbReference type="PROSITE" id="PS52040"/>
    </source>
</evidence>
<feature type="region of interest" description="Disordered" evidence="7">
    <location>
        <begin position="643"/>
        <end position="690"/>
    </location>
</feature>
<dbReference type="KEGG" id="agl:PYTT_0572"/>
<evidence type="ECO:0000313" key="10">
    <source>
        <dbReference type="Proteomes" id="UP000176204"/>
    </source>
</evidence>
<name>A0A1H6KM85_9BACT</name>
<evidence type="ECO:0000256" key="5">
    <source>
        <dbReference type="ARBA" id="ARBA00023235"/>
    </source>
</evidence>
<dbReference type="InterPro" id="IPR013758">
    <property type="entry name" value="Topo_IIA_A/C_ab"/>
</dbReference>
<protein>
    <submittedName>
        <fullName evidence="9">Dna gyrase/topoisomerase iv subunit a</fullName>
    </submittedName>
</protein>
<feature type="active site" description="O-(5'-phospho-DNA)-tyrosine intermediate" evidence="6">
    <location>
        <position position="100"/>
    </location>
</feature>
<comment type="catalytic activity">
    <reaction evidence="1 6">
        <text>ATP-dependent breakage, passage and rejoining of double-stranded DNA.</text>
        <dbReference type="EC" id="5.6.2.2"/>
    </reaction>
</comment>
<keyword evidence="4 6" id="KW-0238">DNA-binding</keyword>
<dbReference type="InterPro" id="IPR050220">
    <property type="entry name" value="Type_II_DNA_Topoisomerases"/>
</dbReference>
<dbReference type="InterPro" id="IPR002205">
    <property type="entry name" value="Topo_IIA_dom_A"/>
</dbReference>
<dbReference type="STRING" id="1679444.PYTT_0572"/>
<dbReference type="PANTHER" id="PTHR43493:SF5">
    <property type="entry name" value="DNA GYRASE SUBUNIT A, CHLOROPLASTIC_MITOCHONDRIAL"/>
    <property type="match status" value="1"/>
</dbReference>
<dbReference type="Gene3D" id="3.30.1360.40">
    <property type="match status" value="1"/>
</dbReference>
<dbReference type="AlphaFoldDB" id="A0A1H6KM85"/>
<dbReference type="GO" id="GO:0006265">
    <property type="term" value="P:DNA topological change"/>
    <property type="evidence" value="ECO:0007669"/>
    <property type="project" value="UniProtKB-UniRule"/>
</dbReference>
<gene>
    <name evidence="9" type="ORF">PYTT_0572</name>
</gene>
<dbReference type="Proteomes" id="UP000176204">
    <property type="component" value="Chromosome I"/>
</dbReference>
<dbReference type="Gene3D" id="1.10.268.10">
    <property type="entry name" value="Topoisomerase, domain 3"/>
    <property type="match status" value="1"/>
</dbReference>
<dbReference type="GO" id="GO:0003918">
    <property type="term" value="F:DNA topoisomerase type II (double strand cut, ATP-hydrolyzing) activity"/>
    <property type="evidence" value="ECO:0007669"/>
    <property type="project" value="UniProtKB-EC"/>
</dbReference>